<dbReference type="Gene3D" id="1.10.1300.10">
    <property type="entry name" value="3'5'-cyclic nucleotide phosphodiesterase, catalytic domain"/>
    <property type="match status" value="1"/>
</dbReference>
<accession>A0A8T0AJU8</accession>
<feature type="binding site" evidence="2">
    <location>
        <position position="1271"/>
    </location>
    <ligand>
        <name>AMP</name>
        <dbReference type="ChEBI" id="CHEBI:456215"/>
    </ligand>
</feature>
<dbReference type="Proteomes" id="UP000606274">
    <property type="component" value="Unassembled WGS sequence"/>
</dbReference>
<dbReference type="GO" id="GO:0016477">
    <property type="term" value="P:cell migration"/>
    <property type="evidence" value="ECO:0007669"/>
    <property type="project" value="TreeGrafter"/>
</dbReference>
<dbReference type="GO" id="GO:0007165">
    <property type="term" value="P:signal transduction"/>
    <property type="evidence" value="ECO:0007669"/>
    <property type="project" value="InterPro"/>
</dbReference>
<evidence type="ECO:0000256" key="1">
    <source>
        <dbReference type="PIRSR" id="PIRSR623088-1"/>
    </source>
</evidence>
<dbReference type="InterPro" id="IPR019137">
    <property type="entry name" value="Nck-associated_protein-1"/>
</dbReference>
<dbReference type="EMBL" id="JABFDY010000019">
    <property type="protein sequence ID" value="KAF7693005.1"/>
    <property type="molecule type" value="Genomic_DNA"/>
</dbReference>
<dbReference type="InterPro" id="IPR003607">
    <property type="entry name" value="HD/PDEase_dom"/>
</dbReference>
<dbReference type="Pfam" id="PF00233">
    <property type="entry name" value="PDEase_I"/>
    <property type="match status" value="1"/>
</dbReference>
<feature type="binding site" evidence="3">
    <location>
        <position position="1271"/>
    </location>
    <ligand>
        <name>Zn(2+)</name>
        <dbReference type="ChEBI" id="CHEBI:29105"/>
        <label>1</label>
    </ligand>
</feature>
<name>A0A8T0AJU8_SILME</name>
<dbReference type="Pfam" id="PF09735">
    <property type="entry name" value="Nckap1"/>
    <property type="match status" value="1"/>
</dbReference>
<feature type="binding site" evidence="3">
    <location>
        <position position="1128"/>
    </location>
    <ligand>
        <name>Zn(2+)</name>
        <dbReference type="ChEBI" id="CHEBI:29105"/>
        <label>1</label>
    </ligand>
</feature>
<comment type="caution">
    <text evidence="6">The sequence shown here is derived from an EMBL/GenBank/DDBJ whole genome shotgun (WGS) entry which is preliminary data.</text>
</comment>
<dbReference type="GO" id="GO:0031209">
    <property type="term" value="C:SCAR complex"/>
    <property type="evidence" value="ECO:0007669"/>
    <property type="project" value="TreeGrafter"/>
</dbReference>
<dbReference type="PANTHER" id="PTHR12093:SF9">
    <property type="entry name" value="NCK-ASSOCIATED PROTEIN 1-LIKE"/>
    <property type="match status" value="1"/>
</dbReference>
<feature type="binding site" evidence="2">
    <location>
        <position position="1322"/>
    </location>
    <ligand>
        <name>AMP</name>
        <dbReference type="ChEBI" id="CHEBI:456215"/>
    </ligand>
</feature>
<proteinExistence type="predicted"/>
<dbReference type="InterPro" id="IPR023088">
    <property type="entry name" value="PDEase"/>
</dbReference>
<feature type="binding site" evidence="3">
    <location>
        <position position="1165"/>
    </location>
    <ligand>
        <name>Zn(2+)</name>
        <dbReference type="ChEBI" id="CHEBI:29105"/>
        <label>2</label>
    </ligand>
</feature>
<dbReference type="GO" id="GO:0048812">
    <property type="term" value="P:neuron projection morphogenesis"/>
    <property type="evidence" value="ECO:0007669"/>
    <property type="project" value="TreeGrafter"/>
</dbReference>
<feature type="binding site" evidence="2">
    <location>
        <begin position="1124"/>
        <end position="1128"/>
    </location>
    <ligand>
        <name>AMP</name>
        <dbReference type="ChEBI" id="CHEBI:456215"/>
    </ligand>
</feature>
<keyword evidence="7" id="KW-1185">Reference proteome</keyword>
<feature type="binding site" evidence="3">
    <location>
        <position position="1165"/>
    </location>
    <ligand>
        <name>Zn(2+)</name>
        <dbReference type="ChEBI" id="CHEBI:29105"/>
        <label>1</label>
    </ligand>
</feature>
<evidence type="ECO:0000256" key="3">
    <source>
        <dbReference type="PIRSR" id="PIRSR623088-3"/>
    </source>
</evidence>
<organism evidence="6 7">
    <name type="scientific">Silurus meridionalis</name>
    <name type="common">Southern catfish</name>
    <name type="synonym">Silurus soldatovi meridionalis</name>
    <dbReference type="NCBI Taxonomy" id="175797"/>
    <lineage>
        <taxon>Eukaryota</taxon>
        <taxon>Metazoa</taxon>
        <taxon>Chordata</taxon>
        <taxon>Craniata</taxon>
        <taxon>Vertebrata</taxon>
        <taxon>Euteleostomi</taxon>
        <taxon>Actinopterygii</taxon>
        <taxon>Neopterygii</taxon>
        <taxon>Teleostei</taxon>
        <taxon>Ostariophysi</taxon>
        <taxon>Siluriformes</taxon>
        <taxon>Siluridae</taxon>
        <taxon>Silurus</taxon>
    </lineage>
</organism>
<evidence type="ECO:0000313" key="6">
    <source>
        <dbReference type="EMBL" id="KAF7693005.1"/>
    </source>
</evidence>
<sequence length="1409" mass="160816">MAYQLKLAEKLVVLNERGKGVLIRMNYIKKTCADPKRRPAFLSDKAMEPAIKFINRKFPNIDFRGGTQQLSSIQKQKSAVLEALSSFYDSFIDVMEFRDHVYEVLNTIDACQCFFNIAVNFDFTKNYLDLIITYTSLILMLSRIDDRKVLIGMYNSAYELSNGSSDPSFPRLGQMIIEYENPLKKLTEEFGPHTKSVTEALVSLQFVYPRRNLQVEQWRSAQLLSIIHTPATIINPQISETMACEYLSVEVMERWIILGFLLCHSSLAANAVSLDLWKMALRSGFYITLIRDEVINIHKVSEEHFDSIKGYSKRVADIKESKENATVNCGAIHREKRHYLRNALKELTKVLEDQPALLGPKVLFVFMALAFSRDEICWLVRHHENVPKTKSPEDYTDTHVAELLFYMERLRALLQRYNSVVQRYHLQYLSRFDALALKDTIQNIVVCPEEESVLMTSFVSDLSALTLKQLECGDELDFKALRLDWLRLQAYTSVSKAPLALKDYSDLAKIMNMTQFHTRMMDDLDELLTETADLSILGFHPRVCERLFSQSSEDASMHKFLMAFPMTCSHFSDSTHTLCPEEADLMEKHTLRLCVTFLEQIAIQTCSVFLELSAEHSNLHEQLLPKHSAETISTARNKKLKKPPPKKGEMVKSKPGAESQRKNRSVVTTMDKLHVALTELGSSYNVCSEFSVFNHLIVPTEFLISQLEMRLSKIIVRLVNFNANTREICRPSELLALIESYMTSLHTLGSFINIDVSRVMRSVLLQHTHPLDAQGTHTITTLYTNWYLESLLRQASGGIIAHCPTMHCFINISVENEQGFKPEEFSDICEMRALAELIGPYGMKFLGENLMWHITSQISELKKLVFENMDVLVQIRANFEKPDITNNLQKRLTGCENVLKRLTIIGVILSFRTMAQEALEEVMQKHCSFLMGPIECVRDLINPDTDIKVVLSVYELACSAGIQCDIDPALVAAFANMRSDNASVEEEYKLACLLLVFAAVSLPILAIDPNSFYKREYGGHQNNIHCLATAINHLTAAMMFRKAYSTAIPDQPADVLLCLRDLDKWSFDVFALDVSSSGHSLQTLFIELVIKHQLNSRFKVPISCLMSFLSELERGYSKHTNAYHNQIHAADVTHTIHCLLLHTGLLYWLTELEVLACLFAAAINDYEHTGNTNNFHIHTRSDLAMIYNDRSVQECHHVSAVFRLLQDENMNIFMNLTRNEWLELRSLVIEMVLGTDMSSHILQVKAMRTCLQQHESIDKAKALSLILHTADISHPAKSWSLHSRWTPRLMEEFFTQGAKEAKLGLAISPLCDRQKTPVAQSQIAFIEFIVEPTFLLISDMSEKIIIPLIQDSTEPSATCSRYRFALIASSVALEQRPLLSRVKYPFKSSFPYTYKDHKFTKVELLLLFQ</sequence>
<keyword evidence="3" id="KW-0479">Metal-binding</keyword>
<dbReference type="CDD" id="cd00077">
    <property type="entry name" value="HDc"/>
    <property type="match status" value="1"/>
</dbReference>
<evidence type="ECO:0000313" key="7">
    <source>
        <dbReference type="Proteomes" id="UP000606274"/>
    </source>
</evidence>
<feature type="domain" description="PDEase" evidence="5">
    <location>
        <begin position="1044"/>
        <end position="1370"/>
    </location>
</feature>
<dbReference type="InterPro" id="IPR002073">
    <property type="entry name" value="PDEase_catalytic_dom"/>
</dbReference>
<protein>
    <recommendedName>
        <fullName evidence="5">PDEase domain-containing protein</fullName>
    </recommendedName>
</protein>
<dbReference type="GO" id="GO:0004114">
    <property type="term" value="F:3',5'-cyclic-nucleotide phosphodiesterase activity"/>
    <property type="evidence" value="ECO:0007669"/>
    <property type="project" value="InterPro"/>
</dbReference>
<dbReference type="GO" id="GO:0030866">
    <property type="term" value="P:cortical actin cytoskeleton organization"/>
    <property type="evidence" value="ECO:0007669"/>
    <property type="project" value="TreeGrafter"/>
</dbReference>
<evidence type="ECO:0000256" key="4">
    <source>
        <dbReference type="SAM" id="MobiDB-lite"/>
    </source>
</evidence>
<dbReference type="SUPFAM" id="SSF109604">
    <property type="entry name" value="HD-domain/PDEase-like"/>
    <property type="match status" value="1"/>
</dbReference>
<dbReference type="GO" id="GO:0046872">
    <property type="term" value="F:metal ion binding"/>
    <property type="evidence" value="ECO:0007669"/>
    <property type="project" value="UniProtKB-KW"/>
</dbReference>
<feature type="region of interest" description="Disordered" evidence="4">
    <location>
        <begin position="625"/>
        <end position="665"/>
    </location>
</feature>
<evidence type="ECO:0000256" key="2">
    <source>
        <dbReference type="PIRSR" id="PIRSR623088-2"/>
    </source>
</evidence>
<gene>
    <name evidence="6" type="ORF">HF521_008321</name>
</gene>
<evidence type="ECO:0000259" key="5">
    <source>
        <dbReference type="PROSITE" id="PS51845"/>
    </source>
</evidence>
<reference evidence="6" key="1">
    <citation type="submission" date="2020-08" db="EMBL/GenBank/DDBJ databases">
        <title>Chromosome-level assembly of Southern catfish (Silurus meridionalis) provides insights into visual adaptation to the nocturnal and benthic lifestyles.</title>
        <authorList>
            <person name="Zhang Y."/>
            <person name="Wang D."/>
            <person name="Peng Z."/>
        </authorList>
    </citation>
    <scope>NUCLEOTIDE SEQUENCE</scope>
    <source>
        <strain evidence="6">SWU-2019-XX</strain>
        <tissue evidence="6">Muscle</tissue>
    </source>
</reference>
<feature type="compositionally biased region" description="Basic residues" evidence="4">
    <location>
        <begin position="636"/>
        <end position="645"/>
    </location>
</feature>
<dbReference type="PRINTS" id="PR00387">
    <property type="entry name" value="PDIESTERASE1"/>
</dbReference>
<feature type="active site" description="Proton donor" evidence="1">
    <location>
        <position position="1124"/>
    </location>
</feature>
<dbReference type="PROSITE" id="PS51845">
    <property type="entry name" value="PDEASE_I_2"/>
    <property type="match status" value="1"/>
</dbReference>
<dbReference type="InterPro" id="IPR036971">
    <property type="entry name" value="PDEase_catalytic_dom_sf"/>
</dbReference>
<dbReference type="GO" id="GO:0030031">
    <property type="term" value="P:cell projection assembly"/>
    <property type="evidence" value="ECO:0007669"/>
    <property type="project" value="TreeGrafter"/>
</dbReference>
<dbReference type="PANTHER" id="PTHR12093">
    <property type="entry name" value="NCK-ASSOCIATED PROTEIN 1"/>
    <property type="match status" value="1"/>
</dbReference>
<feature type="binding site" evidence="2">
    <location>
        <position position="1165"/>
    </location>
    <ligand>
        <name>AMP</name>
        <dbReference type="ChEBI" id="CHEBI:456215"/>
    </ligand>
</feature>